<evidence type="ECO:0000313" key="5">
    <source>
        <dbReference type="Proteomes" id="UP000249402"/>
    </source>
</evidence>
<protein>
    <recommendedName>
        <fullName evidence="6">Transmembrane protein</fullName>
    </recommendedName>
</protein>
<dbReference type="VEuPathDB" id="FungiDB:BO80DRAFT_152110"/>
<reference evidence="4 5" key="1">
    <citation type="submission" date="2018-02" db="EMBL/GenBank/DDBJ databases">
        <title>The genomes of Aspergillus section Nigri reveals drivers in fungal speciation.</title>
        <authorList>
            <consortium name="DOE Joint Genome Institute"/>
            <person name="Vesth T.C."/>
            <person name="Nybo J."/>
            <person name="Theobald S."/>
            <person name="Brandl J."/>
            <person name="Frisvad J.C."/>
            <person name="Nielsen K.F."/>
            <person name="Lyhne E.K."/>
            <person name="Kogle M.E."/>
            <person name="Kuo A."/>
            <person name="Riley R."/>
            <person name="Clum A."/>
            <person name="Nolan M."/>
            <person name="Lipzen A."/>
            <person name="Salamov A."/>
            <person name="Henrissat B."/>
            <person name="Wiebenga A."/>
            <person name="De vries R.P."/>
            <person name="Grigoriev I.V."/>
            <person name="Mortensen U.H."/>
            <person name="Andersen M.R."/>
            <person name="Baker S.E."/>
        </authorList>
    </citation>
    <scope>NUCLEOTIDE SEQUENCE [LARGE SCALE GENOMIC DNA]</scope>
    <source>
        <strain evidence="4 5">CBS 121593</strain>
    </source>
</reference>
<evidence type="ECO:0008006" key="6">
    <source>
        <dbReference type="Google" id="ProtNLM"/>
    </source>
</evidence>
<feature type="compositionally biased region" description="Basic and acidic residues" evidence="1">
    <location>
        <begin position="155"/>
        <end position="165"/>
    </location>
</feature>
<accession>A0A395GTD8</accession>
<dbReference type="EMBL" id="KZ824451">
    <property type="protein sequence ID" value="RAK98795.1"/>
    <property type="molecule type" value="Genomic_DNA"/>
</dbReference>
<dbReference type="Proteomes" id="UP000249402">
    <property type="component" value="Unassembled WGS sequence"/>
</dbReference>
<evidence type="ECO:0000256" key="1">
    <source>
        <dbReference type="SAM" id="MobiDB-lite"/>
    </source>
</evidence>
<evidence type="ECO:0000256" key="3">
    <source>
        <dbReference type="SAM" id="SignalP"/>
    </source>
</evidence>
<keyword evidence="2" id="KW-1133">Transmembrane helix</keyword>
<keyword evidence="3" id="KW-0732">Signal</keyword>
<keyword evidence="5" id="KW-1185">Reference proteome</keyword>
<sequence length="177" mass="19094">MYSIHLLWLIAVALSSPAVAQGILTSVNSQDGNGESESSSTTRNVSSKGMIILCTIVAVVVLVGSMSCGGDAPKHKSRPEKRMLTILYSAVLFTAAFITAKKRRLRTRETLPFTDPTNRPLGVRAPTGRGQAIFKGPDRAQIQPDLEKNAGVGQDRSHGDSDTKQRGWGSYFSFGRT</sequence>
<dbReference type="AlphaFoldDB" id="A0A395GTD8"/>
<feature type="region of interest" description="Disordered" evidence="1">
    <location>
        <begin position="111"/>
        <end position="177"/>
    </location>
</feature>
<dbReference type="RefSeq" id="XP_025573123.1">
    <property type="nucleotide sequence ID" value="XM_025713796.1"/>
</dbReference>
<evidence type="ECO:0000313" key="4">
    <source>
        <dbReference type="EMBL" id="RAK98795.1"/>
    </source>
</evidence>
<keyword evidence="2" id="KW-0812">Transmembrane</keyword>
<organism evidence="4 5">
    <name type="scientific">Aspergillus ibericus CBS 121593</name>
    <dbReference type="NCBI Taxonomy" id="1448316"/>
    <lineage>
        <taxon>Eukaryota</taxon>
        <taxon>Fungi</taxon>
        <taxon>Dikarya</taxon>
        <taxon>Ascomycota</taxon>
        <taxon>Pezizomycotina</taxon>
        <taxon>Eurotiomycetes</taxon>
        <taxon>Eurotiomycetidae</taxon>
        <taxon>Eurotiales</taxon>
        <taxon>Aspergillaceae</taxon>
        <taxon>Aspergillus</taxon>
        <taxon>Aspergillus subgen. Circumdati</taxon>
    </lineage>
</organism>
<proteinExistence type="predicted"/>
<feature type="transmembrane region" description="Helical" evidence="2">
    <location>
        <begin position="82"/>
        <end position="100"/>
    </location>
</feature>
<dbReference type="GeneID" id="37218661"/>
<keyword evidence="2" id="KW-0472">Membrane</keyword>
<feature type="signal peptide" evidence="3">
    <location>
        <begin position="1"/>
        <end position="20"/>
    </location>
</feature>
<name>A0A395GTD8_9EURO</name>
<dbReference type="OrthoDB" id="5425637at2759"/>
<feature type="chain" id="PRO_5017318581" description="Transmembrane protein" evidence="3">
    <location>
        <begin position="21"/>
        <end position="177"/>
    </location>
</feature>
<gene>
    <name evidence="4" type="ORF">BO80DRAFT_152110</name>
</gene>
<evidence type="ECO:0000256" key="2">
    <source>
        <dbReference type="SAM" id="Phobius"/>
    </source>
</evidence>
<feature type="transmembrane region" description="Helical" evidence="2">
    <location>
        <begin position="50"/>
        <end position="70"/>
    </location>
</feature>